<sequence length="1234" mass="138209">MSETNVPTMNATDNAVAQNLAVDETPAQHHVDQDSSIEYDVIAVLSTILELTEDESGADESGAKPNDCSKSPNNESSAKSPNLRAFLEYEGEFGPGHALEQPTTNNKFPIGENPVEMTVINERSCEFSYEDFSEQRRILRQIRAGITSDSDSRSLTPDYDDTPAQSILMEPTPKPANCRRKLVFEKNVGSGECETSPKPRTSQEDDIVENVACDIPPSEEFVSKNDDEIVDGSGKVGNSSKPKVCQNPVPSGSNNSQRIDIPRAHPNNSQRIQNETIRPTNEPDTVAIKMAEKTIPVAGRKFKVFKDAEDYELDSDSSDSLVEMRIPSQRPTVHQENSKMDDSTGNHENLKSDESCDVSSADSPNLRAFLEYEGEFGPGHALEQPTQNNKFPIGENPVEMTVINERSCEFSYEDLSEQRRILRQIRKGITSDSDSRSLTPDYDDTPAQSILMEPTPKPANCRRKLVFEKNVGSGQSETSPKPRTSQEDDIVACDIPPSEEFVAENVDASEKAGNSSKPKVCQKPVPSGSNNSPRIDISRAQQNNSQQHQTITGLSPNPSENRQDTPTSSTPIPSHEYAPSTNSAEIDSGKMEKNVEKSAGNRDDTVGQKTQPRKTLFSTTNRTAREQLRENIKLQSRHRDPRTIIQIPEHVLPPEEWAIWTKAQDAWVKRTGYLEHAFPPDEREYYWQPIENVSEEEKVFILFWHKHYAHLIRPLTPSSPTNAQVFDASSQSPQSSPLESPPRNHTFIEQEPVHRNFPVLENGDVDIDGYCVPNEMWQNWKAVQEIIVKTSPKPVEKPTLSQFAPSCSSNPAIIIRKHPNEGCHTIAFTEELFEDARFTVKGCKMVAVGKLKNTIIDIEKDESVGILQRTDTFAALESIIRAKVEKEIEQKLVNYRGAKVSPEAYNHLIAQDALHNFDNIDDDDLMATEPQPEIERYAASPSPYISPAPRQVVNRKRRARDASPSEPAAKRRLQEVVAAKKPARRRARVVVPPPRQPKASKKPSTPAKPSIHPMKLRSAGKTRTQPSKRRADDDDDIDDVVAKQQKIDEADETDESTAEIKSIEEAKEALSDMRNKLDCHDFGFKALYLNETHSKLTKAIVSYSKKPTDASLTKILIRTRKLMDDIEHYYLFYSPRFGIIALLPIMNVALSMQIDMNPFRLAPTNLNHRQIHLPLPSIFIFICSTYKIEILIEFDGGFGRTSVNDALGYSEAIPSISSQQQHLLHRPKTTLLPK</sequence>
<evidence type="ECO:0000313" key="3">
    <source>
        <dbReference type="Proteomes" id="UP001152747"/>
    </source>
</evidence>
<dbReference type="AlphaFoldDB" id="A0A9P1J0H0"/>
<feature type="compositionally biased region" description="Polar residues" evidence="1">
    <location>
        <begin position="472"/>
        <end position="483"/>
    </location>
</feature>
<feature type="compositionally biased region" description="Basic and acidic residues" evidence="1">
    <location>
        <begin position="336"/>
        <end position="354"/>
    </location>
</feature>
<feature type="region of interest" description="Disordered" evidence="1">
    <location>
        <begin position="470"/>
        <end position="489"/>
    </location>
</feature>
<feature type="region of interest" description="Disordered" evidence="1">
    <location>
        <begin position="722"/>
        <end position="745"/>
    </location>
</feature>
<feature type="compositionally biased region" description="Polar residues" evidence="1">
    <location>
        <begin position="248"/>
        <end position="258"/>
    </location>
</feature>
<feature type="region of interest" description="Disordered" evidence="1">
    <location>
        <begin position="147"/>
        <end position="174"/>
    </location>
</feature>
<feature type="compositionally biased region" description="Basic and acidic residues" evidence="1">
    <location>
        <begin position="587"/>
        <end position="606"/>
    </location>
</feature>
<feature type="region of interest" description="Disordered" evidence="1">
    <location>
        <begin position="216"/>
        <end position="281"/>
    </location>
</feature>
<feature type="compositionally biased region" description="Polar residues" evidence="1">
    <location>
        <begin position="527"/>
        <end position="572"/>
    </location>
</feature>
<feature type="region of interest" description="Disordered" evidence="1">
    <location>
        <begin position="429"/>
        <end position="460"/>
    </location>
</feature>
<name>A0A9P1J0H0_9PELO</name>
<protein>
    <submittedName>
        <fullName evidence="2">Uncharacterized protein</fullName>
    </submittedName>
</protein>
<feature type="region of interest" description="Disordered" evidence="1">
    <location>
        <begin position="935"/>
        <end position="1039"/>
    </location>
</feature>
<feature type="region of interest" description="Disordered" evidence="1">
    <location>
        <begin position="312"/>
        <end position="361"/>
    </location>
</feature>
<feature type="compositionally biased region" description="Low complexity" evidence="1">
    <location>
        <begin position="729"/>
        <end position="738"/>
    </location>
</feature>
<feature type="compositionally biased region" description="Low complexity" evidence="1">
    <location>
        <begin position="937"/>
        <end position="949"/>
    </location>
</feature>
<keyword evidence="3" id="KW-1185">Reference proteome</keyword>
<feature type="compositionally biased region" description="Polar residues" evidence="1">
    <location>
        <begin position="68"/>
        <end position="80"/>
    </location>
</feature>
<proteinExistence type="predicted"/>
<feature type="region of interest" description="Disordered" evidence="1">
    <location>
        <begin position="53"/>
        <end position="80"/>
    </location>
</feature>
<evidence type="ECO:0000256" key="1">
    <source>
        <dbReference type="SAM" id="MobiDB-lite"/>
    </source>
</evidence>
<evidence type="ECO:0000313" key="2">
    <source>
        <dbReference type="EMBL" id="CAI5453502.1"/>
    </source>
</evidence>
<reference evidence="2" key="1">
    <citation type="submission" date="2022-11" db="EMBL/GenBank/DDBJ databases">
        <authorList>
            <person name="Kikuchi T."/>
        </authorList>
    </citation>
    <scope>NUCLEOTIDE SEQUENCE</scope>
    <source>
        <strain evidence="2">PS1010</strain>
    </source>
</reference>
<gene>
    <name evidence="2" type="ORF">CAMP_LOCUS16139</name>
</gene>
<accession>A0A9P1J0H0</accession>
<dbReference type="EMBL" id="CANHGI010000005">
    <property type="protein sequence ID" value="CAI5453502.1"/>
    <property type="molecule type" value="Genomic_DNA"/>
</dbReference>
<comment type="caution">
    <text evidence="2">The sequence shown here is derived from an EMBL/GenBank/DDBJ whole genome shotgun (WGS) entry which is preliminary data.</text>
</comment>
<dbReference type="Proteomes" id="UP001152747">
    <property type="component" value="Unassembled WGS sequence"/>
</dbReference>
<feature type="compositionally biased region" description="Basic and acidic residues" evidence="1">
    <location>
        <begin position="960"/>
        <end position="974"/>
    </location>
</feature>
<feature type="compositionally biased region" description="Polar residues" evidence="1">
    <location>
        <begin position="266"/>
        <end position="281"/>
    </location>
</feature>
<organism evidence="2 3">
    <name type="scientific">Caenorhabditis angaria</name>
    <dbReference type="NCBI Taxonomy" id="860376"/>
    <lineage>
        <taxon>Eukaryota</taxon>
        <taxon>Metazoa</taxon>
        <taxon>Ecdysozoa</taxon>
        <taxon>Nematoda</taxon>
        <taxon>Chromadorea</taxon>
        <taxon>Rhabditida</taxon>
        <taxon>Rhabditina</taxon>
        <taxon>Rhabditomorpha</taxon>
        <taxon>Rhabditoidea</taxon>
        <taxon>Rhabditidae</taxon>
        <taxon>Peloderinae</taxon>
        <taxon>Caenorhabditis</taxon>
    </lineage>
</organism>
<feature type="region of interest" description="Disordered" evidence="1">
    <location>
        <begin position="506"/>
        <end position="618"/>
    </location>
</feature>